<feature type="compositionally biased region" description="Low complexity" evidence="20">
    <location>
        <begin position="1144"/>
        <end position="1157"/>
    </location>
</feature>
<evidence type="ECO:0000256" key="15">
    <source>
        <dbReference type="ARBA" id="ARBA00023136"/>
    </source>
</evidence>
<evidence type="ECO:0000256" key="17">
    <source>
        <dbReference type="ARBA" id="ARBA00023180"/>
    </source>
</evidence>
<evidence type="ECO:0000256" key="9">
    <source>
        <dbReference type="ARBA" id="ARBA00022692"/>
    </source>
</evidence>
<evidence type="ECO:0000256" key="12">
    <source>
        <dbReference type="ARBA" id="ARBA00022968"/>
    </source>
</evidence>
<dbReference type="InterPro" id="IPR043538">
    <property type="entry name" value="XYLT"/>
</dbReference>
<dbReference type="GO" id="GO:0005789">
    <property type="term" value="C:endoplasmic reticulum membrane"/>
    <property type="evidence" value="ECO:0007669"/>
    <property type="project" value="UniProtKB-SubCell"/>
</dbReference>
<keyword evidence="13" id="KW-1133">Transmembrane helix</keyword>
<keyword evidence="16" id="KW-1015">Disulfide bond</keyword>
<evidence type="ECO:0000256" key="5">
    <source>
        <dbReference type="ARBA" id="ARBA00010195"/>
    </source>
</evidence>
<keyword evidence="12" id="KW-0735">Signal-anchor</keyword>
<keyword evidence="10" id="KW-0479">Metal-binding</keyword>
<evidence type="ECO:0000256" key="3">
    <source>
        <dbReference type="ARBA" id="ARBA00004840"/>
    </source>
</evidence>
<keyword evidence="15" id="KW-0472">Membrane</keyword>
<feature type="region of interest" description="Disordered" evidence="20">
    <location>
        <begin position="1134"/>
        <end position="1171"/>
    </location>
</feature>
<dbReference type="PANTHER" id="PTHR46025:SF3">
    <property type="entry name" value="XYLOSYLTRANSFERASE OXT"/>
    <property type="match status" value="1"/>
</dbReference>
<comment type="pathway">
    <text evidence="3">Glycan metabolism; chondroitin sulfate biosynthesis.</text>
</comment>
<dbReference type="EC" id="2.4.2.26" evidence="6"/>
<dbReference type="InterPro" id="IPR011047">
    <property type="entry name" value="Quinoprotein_ADH-like_sf"/>
</dbReference>
<reference evidence="21 22" key="2">
    <citation type="journal article" date="2021" name="Genomics">
        <title>High-quality reference genome for Clonorchis sinensis.</title>
        <authorList>
            <person name="Young N.D."/>
            <person name="Stroehlein A.J."/>
            <person name="Kinkar L."/>
            <person name="Wang T."/>
            <person name="Sohn W.M."/>
            <person name="Chang B.C.H."/>
            <person name="Kaur P."/>
            <person name="Weisz D."/>
            <person name="Dudchenko O."/>
            <person name="Aiden E.L."/>
            <person name="Korhonen P.K."/>
            <person name="Gasser R.B."/>
        </authorList>
    </citation>
    <scope>NUCLEOTIDE SEQUENCE [LARGE SCALE GENOMIC DNA]</scope>
    <source>
        <strain evidence="21">Cs-k2</strain>
    </source>
</reference>
<dbReference type="Gene3D" id="2.130.10.10">
    <property type="entry name" value="YVTN repeat-like/Quinoprotein amine dehydrogenase"/>
    <property type="match status" value="1"/>
</dbReference>
<dbReference type="GO" id="GO:0030158">
    <property type="term" value="F:protein xylosyltransferase activity"/>
    <property type="evidence" value="ECO:0007669"/>
    <property type="project" value="UniProtKB-EC"/>
</dbReference>
<organism evidence="21 22">
    <name type="scientific">Clonorchis sinensis</name>
    <name type="common">Chinese liver fluke</name>
    <dbReference type="NCBI Taxonomy" id="79923"/>
    <lineage>
        <taxon>Eukaryota</taxon>
        <taxon>Metazoa</taxon>
        <taxon>Spiralia</taxon>
        <taxon>Lophotrochozoa</taxon>
        <taxon>Platyhelminthes</taxon>
        <taxon>Trematoda</taxon>
        <taxon>Digenea</taxon>
        <taxon>Opisthorchiida</taxon>
        <taxon>Opisthorchiata</taxon>
        <taxon>Opisthorchiidae</taxon>
        <taxon>Clonorchis</taxon>
    </lineage>
</organism>
<keyword evidence="17" id="KW-0325">Glycoprotein</keyword>
<keyword evidence="9" id="KW-0812">Transmembrane</keyword>
<evidence type="ECO:0000313" key="22">
    <source>
        <dbReference type="Proteomes" id="UP000286415"/>
    </source>
</evidence>
<evidence type="ECO:0000256" key="20">
    <source>
        <dbReference type="SAM" id="MobiDB-lite"/>
    </source>
</evidence>
<dbReference type="GO" id="GO:0015012">
    <property type="term" value="P:heparan sulfate proteoglycan biosynthetic process"/>
    <property type="evidence" value="ECO:0007669"/>
    <property type="project" value="TreeGrafter"/>
</dbReference>
<protein>
    <recommendedName>
        <fullName evidence="6">protein xylosyltransferase</fullName>
        <ecNumber evidence="6">2.4.2.26</ecNumber>
    </recommendedName>
    <alternativeName>
        <fullName evidence="18">Peptide O-xylosyltransferase</fullName>
    </alternativeName>
</protein>
<dbReference type="InterPro" id="IPR003406">
    <property type="entry name" value="Glyco_trans_14"/>
</dbReference>
<evidence type="ECO:0000256" key="10">
    <source>
        <dbReference type="ARBA" id="ARBA00022723"/>
    </source>
</evidence>
<evidence type="ECO:0000256" key="18">
    <source>
        <dbReference type="ARBA" id="ARBA00042865"/>
    </source>
</evidence>
<dbReference type="Pfam" id="PF02485">
    <property type="entry name" value="Branch"/>
    <property type="match status" value="1"/>
</dbReference>
<accession>A0A8T1M3X0</accession>
<evidence type="ECO:0000256" key="4">
    <source>
        <dbReference type="ARBA" id="ARBA00005093"/>
    </source>
</evidence>
<dbReference type="SUPFAM" id="SSF50998">
    <property type="entry name" value="Quinoprotein alcohol dehydrogenase-like"/>
    <property type="match status" value="1"/>
</dbReference>
<evidence type="ECO:0000256" key="16">
    <source>
        <dbReference type="ARBA" id="ARBA00023157"/>
    </source>
</evidence>
<dbReference type="GO" id="GO:0050650">
    <property type="term" value="P:chondroitin sulfate proteoglycan biosynthetic process"/>
    <property type="evidence" value="ECO:0007669"/>
    <property type="project" value="TreeGrafter"/>
</dbReference>
<evidence type="ECO:0000256" key="6">
    <source>
        <dbReference type="ARBA" id="ARBA00011972"/>
    </source>
</evidence>
<dbReference type="OrthoDB" id="2325716at2759"/>
<evidence type="ECO:0000256" key="2">
    <source>
        <dbReference type="ARBA" id="ARBA00004648"/>
    </source>
</evidence>
<dbReference type="EMBL" id="NIRI02000056">
    <property type="protein sequence ID" value="KAG5443516.1"/>
    <property type="molecule type" value="Genomic_DNA"/>
</dbReference>
<reference evidence="21 22" key="1">
    <citation type="journal article" date="2018" name="Biotechnol. Adv.">
        <title>Improved genomic resources and new bioinformatic workflow for the carcinogenic parasite Clonorchis sinensis: Biotechnological implications.</title>
        <authorList>
            <person name="Wang D."/>
            <person name="Korhonen P.K."/>
            <person name="Gasser R.B."/>
            <person name="Young N.D."/>
        </authorList>
    </citation>
    <scope>NUCLEOTIDE SEQUENCE [LARGE SCALE GENOMIC DNA]</scope>
    <source>
        <strain evidence="21">Cs-k2</strain>
    </source>
</reference>
<dbReference type="GO" id="GO:0000139">
    <property type="term" value="C:Golgi membrane"/>
    <property type="evidence" value="ECO:0007669"/>
    <property type="project" value="UniProtKB-SubCell"/>
</dbReference>
<keyword evidence="8" id="KW-0808">Transferase</keyword>
<dbReference type="PANTHER" id="PTHR46025">
    <property type="entry name" value="XYLOSYLTRANSFERASE OXT"/>
    <property type="match status" value="1"/>
</dbReference>
<comment type="similarity">
    <text evidence="5">Belongs to the glycosyltransferase 14 family. XylT subfamily.</text>
</comment>
<comment type="caution">
    <text evidence="21">The sequence shown here is derived from an EMBL/GenBank/DDBJ whole genome shotgun (WGS) entry which is preliminary data.</text>
</comment>
<dbReference type="GO" id="GO:0046872">
    <property type="term" value="F:metal ion binding"/>
    <property type="evidence" value="ECO:0007669"/>
    <property type="project" value="UniProtKB-KW"/>
</dbReference>
<evidence type="ECO:0000256" key="19">
    <source>
        <dbReference type="ARBA" id="ARBA00047847"/>
    </source>
</evidence>
<evidence type="ECO:0000256" key="13">
    <source>
        <dbReference type="ARBA" id="ARBA00022989"/>
    </source>
</evidence>
<dbReference type="InterPro" id="IPR015943">
    <property type="entry name" value="WD40/YVTN_repeat-like_dom_sf"/>
</dbReference>
<evidence type="ECO:0000256" key="11">
    <source>
        <dbReference type="ARBA" id="ARBA00022824"/>
    </source>
</evidence>
<dbReference type="Proteomes" id="UP000286415">
    <property type="component" value="Unassembled WGS sequence"/>
</dbReference>
<keyword evidence="7" id="KW-0328">Glycosyltransferase</keyword>
<comment type="catalytic activity">
    <reaction evidence="19">
        <text>UDP-alpha-D-xylose + L-seryl-[protein] = 3-O-(beta-D-xylosyl)-L-seryl-[protein] + UDP + H(+)</text>
        <dbReference type="Rhea" id="RHEA:50192"/>
        <dbReference type="Rhea" id="RHEA-COMP:9863"/>
        <dbReference type="Rhea" id="RHEA-COMP:12567"/>
        <dbReference type="ChEBI" id="CHEBI:15378"/>
        <dbReference type="ChEBI" id="CHEBI:29999"/>
        <dbReference type="ChEBI" id="CHEBI:57632"/>
        <dbReference type="ChEBI" id="CHEBI:58223"/>
        <dbReference type="ChEBI" id="CHEBI:132085"/>
        <dbReference type="EC" id="2.4.2.26"/>
    </reaction>
</comment>
<evidence type="ECO:0000313" key="21">
    <source>
        <dbReference type="EMBL" id="KAG5443516.1"/>
    </source>
</evidence>
<evidence type="ECO:0000256" key="8">
    <source>
        <dbReference type="ARBA" id="ARBA00022679"/>
    </source>
</evidence>
<evidence type="ECO:0000256" key="7">
    <source>
        <dbReference type="ARBA" id="ARBA00022676"/>
    </source>
</evidence>
<evidence type="ECO:0000256" key="14">
    <source>
        <dbReference type="ARBA" id="ARBA00023034"/>
    </source>
</evidence>
<name>A0A8T1M3X0_CLOSI</name>
<comment type="pathway">
    <text evidence="4">Glycan metabolism; heparan sulfate biosynthesis.</text>
</comment>
<keyword evidence="22" id="KW-1185">Reference proteome</keyword>
<comment type="subcellular location">
    <subcellularLocation>
        <location evidence="2">Endoplasmic reticulum membrane</location>
        <topology evidence="2">Single-pass type II membrane protein</topology>
    </subcellularLocation>
    <subcellularLocation>
        <location evidence="1">Golgi apparatus membrane</location>
        <topology evidence="1">Single-pass type II membrane protein</topology>
    </subcellularLocation>
</comment>
<sequence>MGRLPFHLFRCALALQTFVTVLLVRRLFFGKVENNLGDWVPVSLSPFPTRPDTAFLCINKNRYALSAFNRSNSTHCRDYFINVMCNGTVMKPLDVRTECPHRKPPSGQPVILGCYAINTDLLSSFMLTESRLDTDCVHLCQQSGVRYAFTTASRMCGCRQQLPSTGSWLPPSACSSPCLLPAHANTSIQRLQFPLCGNQVAIQVTDTASSPPLHKQPDPLSQSTITTPDVVRPVRIVYLLVLHGRSWYQIKRLFRLIFYTRHYYYIHIDARSSYLYQRVRHLSKRYPHNVYVTEKRWVPTWGGTDLLLMMLSAMHHLIVDMGSKWHWDFFINLSGADLPVRPQNQLIAYLSQQRGKIFLHSNPNRPQFIISQGFDRMFASCDQYMWDLGPRPLPTGLILDGGSDWMILPRAFVEYVAFTRDALFNDLLEYFRYSLLPVEMFFHTLAQNTHFCDSVVTHALRFAHWDRPRGCECKYGSVVDWCGCSPVAFRGLRGQQQLCARVGGCLGYQPSDEPVFFARKFDPTVDLEVMEFVVKTMLGKVPYRSTRQFYLENIYSGELEADSTSSLRLIMPAIFEAQLRQLGNLVNISSPIAIPSDFHKHLDAFALFNATYQRLSLDEEFPSLRLYPPELVLRAPVLTTASRVAPYSLVLEILLQPPSLLWASEIPVSRIQLGDVIYLEVATMFDGKEQLVRNYPRLLTTMDTLQLIIMWKGEIAAPGRQPRHLSTIAITISPANSHPACVGHSTLSLVSPKSVMLSAIRRRISAEPQQYSNCVKRYQKQSKLLYSSPGRLELVIRIILVSSVYEKLVPFKKTQIIDPRPLDSTLPLELVHYRETFLELCRNFSKCDENCCTLILLGQKYGLPLLPLEIPKAVFERIEEHMRSKRHNPHWKTLNKTDLRFWYELDDNCLPTSKWVLRPLENLIPSIKSNDRKERTEALKSWNETRNFLVRALYYCASLCVEEGLVEAEEFEQLFITELHHGLPLAIRDTVCQSQCSLNIDQELVESPSAEQSSFLPVVFERQIIDLVQFLDDEQAKNFADLVPSDFTEGEQTTKLDVYLHNKLGLIRNAVRKKYSDGYLKQKVLWRKPNGLEREFHRDYLEEFAKNISTALKESIDIRARRKLEVLFSNLSSVPTPKEALPESPSTTSQQSNSTSSIYLSEEPNSRLRRSRDLQRRLRTWDQAWNSVTHLRAAGYLGQPYPEEVQAILNYLEDTSEESEVPLLVSQEPGLADESSVDFASAVAAEAFIQIQERRKFSNGIILLGRVLTETTMISTFLEDLSLQLSFALGMNEEHFDKSSFSSWISSVSSVLSAHNGEKSVFLVLAGIEHISETYRTEFDATRAPLLLTPTQFPSHLGPGIKLVLASRLNTNENYLPSTCLQIWMKKLTSICHSFSACMVALNKQNRRLTDLQMIAVHDALRSLEEVPTVLYTATEIGMQLLSKVRSCDTLSCESILEWVRLPRQTTFADKYCIWFGKETIEECFSFLHLSTSASWEHLGLTNEEMEDLLTLNERVMRAEFQKDHRPESNSVFFDPAVWFLIRSEINRSVTLFVDQGVRAIDGYFTQKLDALVTEYPTQWAAETMSDYFSGAWNGTHKELFPLDGNSIKATTVAKQGVCYVHAEMSQFPDYQGLEFNIRFIRHSFFALLHASRFMLIGTRILFNFSWLHGALLALGIDFVLHCFDTFEQRASSFSVETGIPSPMLIQLRLESELLTIALIRSRCTLDTHPEMLPTELIGQLLPFARISRSASQDRMGIWTAQLLRDCERAVGLHSILVPIHSFPLVPTNPLLKQVTCATPLSNMFVHRGSQIFIKLCNDSKVYRYDFRTNSRLTDCETSPGKLFSSPNGQFGVIVDENIGGYVNVYQLDVDIDREIPLLGQINIEFWIAAGLTGNPDSKPLHVSILDVDITNTHVAFLCKTKDILFQFEVTDPESGAPGRIPDFVEIKEILENKTINHIAIFELATGKPVKILGAFPKADFVKLVPASMLSVCGNSSSGKGEEQAEDPVFLVNSGEQVLCLRTVSGEQLFSIDLGAVPKKCLFSPVSCVMFILCDKVSTIIRMQLEPTGRLHKSQKISFQNVLDSELIEDIKPSNCLPLLLIRNEKCILVYDYEAETLACRVNRPKHIPQQFRLPNSEHRKLCFTAAAFALGDQIVVAAVFRHVILWDIRSDTPLAMLNAPITVVTDLLVIDSGRQLIGYGALKHELYMWDLPLALAQSSLMQNVYGTYSGNANRMDCLTCPPKEIVVSPKLDRVLVRCLQSDEVGVFNPATGRLLDLYTHDHVVSSVLVSACGQYAFVGLDRETDSKPALVNLVWSLETRHLLLEYGEVSGYHLAPHKQPCTFFQLIPSDELETFTMVLDENSYNLLRLCIQTSSDAQTYVCIRPVENVLIPEVYQHSKPFITSDDQYLIALVYQKRENQNSNEQSTCAVAITSLCETDSYVWYITAEMLTAQSFDSLSINNILSCAPVQFGSDVLLLMCTDIAPFSMDCENAVCVNRFLSLVQFSPKSDQIIILRMITEVSLESSVTSFYLSPTGSALYEETQCSIYRFPASTENSVVRLSQDAEVLSINSRIQSKQALHFRGFVCNDLLCVFSVASLMYLIKLTPFEVVAMVDVHHLISTTVVAGTTNNLIFVGSAEGYLLSFFISDSNNVESNLREINRLRKLSSPLKTCTLYESMSEDKSERNVFVRSRTWDRELGEQKYLDDSEDSEVFTASEMSRLCGALLGPNLPDSMGDKMWWVRKKPAKRLNTAAMESSNEVEFGVDWLSTNYEKTYNRKNPAGAQLVFGKPSINRQPIVQKL</sequence>
<gene>
    <name evidence="21" type="ORF">CSKR_101076</name>
</gene>
<evidence type="ECO:0000256" key="1">
    <source>
        <dbReference type="ARBA" id="ARBA00004323"/>
    </source>
</evidence>
<keyword evidence="11" id="KW-0256">Endoplasmic reticulum</keyword>
<proteinExistence type="inferred from homology"/>
<keyword evidence="14" id="KW-0333">Golgi apparatus</keyword>